<geneLocation type="mitochondrion" evidence="1"/>
<evidence type="ECO:0000313" key="1">
    <source>
        <dbReference type="EMBL" id="ART31937.1"/>
    </source>
</evidence>
<accession>A0A1Y0B3I0</accession>
<sequence length="81" mass="9221">MKVEEWCKNNHQKKLYAKGCSDESALSRPLDRSDIQMDQEKIWSVVDWEVPKKERAGSCGEAGCSKQFSIRAQEESKVATT</sequence>
<protein>
    <submittedName>
        <fullName evidence="1">Uncharacterized protein</fullName>
    </submittedName>
</protein>
<reference evidence="1" key="1">
    <citation type="submission" date="2017-03" db="EMBL/GenBank/DDBJ databases">
        <title>The mitochondrial genome of the carnivorous plant Utricularia reniformis (Lentibulariaceae): structure, comparative analysis and evolutionary landmarks.</title>
        <authorList>
            <person name="Silva S.R."/>
            <person name="Alvarenga D.O."/>
            <person name="Michael T.P."/>
            <person name="Miranda V.F.O."/>
            <person name="Varani A.M."/>
        </authorList>
    </citation>
    <scope>NUCLEOTIDE SEQUENCE</scope>
</reference>
<gene>
    <name evidence="1" type="ORF">AEK19_MT1763</name>
</gene>
<organism evidence="1">
    <name type="scientific">Utricularia reniformis</name>
    <dbReference type="NCBI Taxonomy" id="192314"/>
    <lineage>
        <taxon>Eukaryota</taxon>
        <taxon>Viridiplantae</taxon>
        <taxon>Streptophyta</taxon>
        <taxon>Embryophyta</taxon>
        <taxon>Tracheophyta</taxon>
        <taxon>Spermatophyta</taxon>
        <taxon>Magnoliopsida</taxon>
        <taxon>eudicotyledons</taxon>
        <taxon>Gunneridae</taxon>
        <taxon>Pentapetalae</taxon>
        <taxon>asterids</taxon>
        <taxon>lamiids</taxon>
        <taxon>Lamiales</taxon>
        <taxon>Lentibulariaceae</taxon>
        <taxon>Utricularia</taxon>
    </lineage>
</organism>
<name>A0A1Y0B3I0_9LAMI</name>
<dbReference type="AlphaFoldDB" id="A0A1Y0B3I0"/>
<proteinExistence type="predicted"/>
<keyword evidence="1" id="KW-0496">Mitochondrion</keyword>
<dbReference type="EMBL" id="KY774314">
    <property type="protein sequence ID" value="ART31937.1"/>
    <property type="molecule type" value="Genomic_DNA"/>
</dbReference>